<evidence type="ECO:0000313" key="2">
    <source>
        <dbReference type="Proteomes" id="UP000183253"/>
    </source>
</evidence>
<dbReference type="InterPro" id="IPR032299">
    <property type="entry name" value="DUF4843"/>
</dbReference>
<protein>
    <recommendedName>
        <fullName evidence="3">DUF4843 domain-containing protein</fullName>
    </recommendedName>
</protein>
<accession>A0A1H4D952</accession>
<dbReference type="Pfam" id="PF16132">
    <property type="entry name" value="DUF4843"/>
    <property type="match status" value="1"/>
</dbReference>
<sequence length="246" mass="27931">MKKYIIPILAITIAFAACKKEDIPAYDSKRPALNFVKNYFLPTLNDNAELDTLRINTVYYTGQDEIDFKIPVRLSGTIADHDRKYTVRISSEKSYGNLVEGVHYTLPTQQILHAGQYADSTIIQANLAKLREDHAIGMLVIELVPDETFIAGLDTYQSIGVEMSGGGFTVQPPFWNRNDLNTYGGTYSSIKAEKYAELNGVTDDMWRESNTITRYAYGKRTYEWFRNNPTYDNGVLVVFKGTINYE</sequence>
<dbReference type="STRING" id="1033731.SAMN05444145_105188"/>
<dbReference type="AlphaFoldDB" id="A0A1H4D952"/>
<dbReference type="Proteomes" id="UP000183253">
    <property type="component" value="Unassembled WGS sequence"/>
</dbReference>
<dbReference type="EMBL" id="FNRI01000005">
    <property type="protein sequence ID" value="SEA69000.1"/>
    <property type="molecule type" value="Genomic_DNA"/>
</dbReference>
<name>A0A1H4D952_9BACT</name>
<dbReference type="PROSITE" id="PS51257">
    <property type="entry name" value="PROKAR_LIPOPROTEIN"/>
    <property type="match status" value="1"/>
</dbReference>
<proteinExistence type="predicted"/>
<organism evidence="1 2">
    <name type="scientific">Alistipes timonensis JC136</name>
    <dbReference type="NCBI Taxonomy" id="1033731"/>
    <lineage>
        <taxon>Bacteria</taxon>
        <taxon>Pseudomonadati</taxon>
        <taxon>Bacteroidota</taxon>
        <taxon>Bacteroidia</taxon>
        <taxon>Bacteroidales</taxon>
        <taxon>Rikenellaceae</taxon>
        <taxon>Alistipes</taxon>
    </lineage>
</organism>
<dbReference type="RefSeq" id="WP_176791130.1">
    <property type="nucleotide sequence ID" value="NZ_FNRI01000005.1"/>
</dbReference>
<evidence type="ECO:0008006" key="3">
    <source>
        <dbReference type="Google" id="ProtNLM"/>
    </source>
</evidence>
<reference evidence="1 2" key="1">
    <citation type="submission" date="2016-10" db="EMBL/GenBank/DDBJ databases">
        <authorList>
            <person name="de Groot N.N."/>
        </authorList>
    </citation>
    <scope>NUCLEOTIDE SEQUENCE [LARGE SCALE GENOMIC DNA]</scope>
    <source>
        <strain evidence="1 2">DSM 25383</strain>
    </source>
</reference>
<evidence type="ECO:0000313" key="1">
    <source>
        <dbReference type="EMBL" id="SEA69000.1"/>
    </source>
</evidence>
<keyword evidence="2" id="KW-1185">Reference proteome</keyword>
<gene>
    <name evidence="1" type="ORF">SAMN05444145_105188</name>
</gene>